<name>A0A4D4M9W9_STRAX</name>
<protein>
    <submittedName>
        <fullName evidence="1">Uncharacterized protein</fullName>
    </submittedName>
</protein>
<gene>
    <name evidence="1" type="ORF">SAV14893_080510</name>
</gene>
<sequence>MLRRRRELRLRVRVLSVRHRPRMRARTWLLGLLRGLVRAIGLRGLIRPGLLGVRGGCGGMPCEGGGTGGCDMGCCSPSRGRMAARGARLGVDDGNMFAGGIILRPRG</sequence>
<evidence type="ECO:0000313" key="1">
    <source>
        <dbReference type="EMBL" id="GDY68658.1"/>
    </source>
</evidence>
<organism evidence="1 2">
    <name type="scientific">Streptomyces avermitilis</name>
    <dbReference type="NCBI Taxonomy" id="33903"/>
    <lineage>
        <taxon>Bacteria</taxon>
        <taxon>Bacillati</taxon>
        <taxon>Actinomycetota</taxon>
        <taxon>Actinomycetes</taxon>
        <taxon>Kitasatosporales</taxon>
        <taxon>Streptomycetaceae</taxon>
        <taxon>Streptomyces</taxon>
    </lineage>
</organism>
<dbReference type="EMBL" id="BJHX01000001">
    <property type="protein sequence ID" value="GDY68658.1"/>
    <property type="molecule type" value="Genomic_DNA"/>
</dbReference>
<proteinExistence type="predicted"/>
<dbReference type="Proteomes" id="UP000302139">
    <property type="component" value="Unassembled WGS sequence"/>
</dbReference>
<accession>A0A4D4M9W9</accession>
<evidence type="ECO:0000313" key="2">
    <source>
        <dbReference type="Proteomes" id="UP000302139"/>
    </source>
</evidence>
<comment type="caution">
    <text evidence="1">The sequence shown here is derived from an EMBL/GenBank/DDBJ whole genome shotgun (WGS) entry which is preliminary data.</text>
</comment>
<dbReference type="AlphaFoldDB" id="A0A4D4M9W9"/>
<reference evidence="1 2" key="1">
    <citation type="submission" date="2019-04" db="EMBL/GenBank/DDBJ databases">
        <title>Draft genome sequences of Streptomyces avermitilis NBRC 14893.</title>
        <authorList>
            <person name="Komaki H."/>
            <person name="Tamura T."/>
            <person name="Hosoyama A."/>
        </authorList>
    </citation>
    <scope>NUCLEOTIDE SEQUENCE [LARGE SCALE GENOMIC DNA]</scope>
    <source>
        <strain evidence="1 2">NBRC 14893</strain>
    </source>
</reference>